<organism evidence="1 2">
    <name type="scientific">Catharanthus roseus</name>
    <name type="common">Madagascar periwinkle</name>
    <name type="synonym">Vinca rosea</name>
    <dbReference type="NCBI Taxonomy" id="4058"/>
    <lineage>
        <taxon>Eukaryota</taxon>
        <taxon>Viridiplantae</taxon>
        <taxon>Streptophyta</taxon>
        <taxon>Embryophyta</taxon>
        <taxon>Tracheophyta</taxon>
        <taxon>Spermatophyta</taxon>
        <taxon>Magnoliopsida</taxon>
        <taxon>eudicotyledons</taxon>
        <taxon>Gunneridae</taxon>
        <taxon>Pentapetalae</taxon>
        <taxon>asterids</taxon>
        <taxon>lamiids</taxon>
        <taxon>Gentianales</taxon>
        <taxon>Apocynaceae</taxon>
        <taxon>Rauvolfioideae</taxon>
        <taxon>Vinceae</taxon>
        <taxon>Catharanthinae</taxon>
        <taxon>Catharanthus</taxon>
    </lineage>
</organism>
<evidence type="ECO:0000313" key="1">
    <source>
        <dbReference type="EMBL" id="KAI5648100.1"/>
    </source>
</evidence>
<reference evidence="2" key="1">
    <citation type="journal article" date="2023" name="Nat. Plants">
        <title>Single-cell RNA sequencing provides a high-resolution roadmap for understanding the multicellular compartmentation of specialized metabolism.</title>
        <authorList>
            <person name="Sun S."/>
            <person name="Shen X."/>
            <person name="Li Y."/>
            <person name="Li Y."/>
            <person name="Wang S."/>
            <person name="Li R."/>
            <person name="Zhang H."/>
            <person name="Shen G."/>
            <person name="Guo B."/>
            <person name="Wei J."/>
            <person name="Xu J."/>
            <person name="St-Pierre B."/>
            <person name="Chen S."/>
            <person name="Sun C."/>
        </authorList>
    </citation>
    <scope>NUCLEOTIDE SEQUENCE [LARGE SCALE GENOMIC DNA]</scope>
</reference>
<gene>
    <name evidence="1" type="ORF">M9H77_34105</name>
</gene>
<accession>A0ACB9ZNU9</accession>
<proteinExistence type="predicted"/>
<sequence>MTTAVNIARKSHPFFHSPPQLHHLSTAAAVAPWYKPPPSSNHKLQSSSDPILNTLSEAIKHSDTKPLETSLRKLLPSLKPRHIIQLINLNPNSLSPQSLYSFFAWLSSHSHSTGYRHTLHSYCTMVHFLCSHKMLLPVQGLIGTIISRKGKNSASSVFEAILETRGNHRSNLYGIFDRVVNAYLDIGHFDDAMQCCKMIKEHKFQLPFQGCLRILDYLIKFESAVLAWNFYKEILECGFPSDLICFNKLMHKLCKEDQIMEAQEVFDEIGRRFRPSVVSFNTLISGYCRSGNLREGFRLKKGMEEIGVLPDVYTYSGLINGLCRVSALSDSIELFNEMCTKGLVPNDVTFTTLIDGHCKNGMIDMAIKIYQQMMRQGIAPDLITYNTLVDGLCKVGDLREARSLVDEMITKGLKPDKVTYTSLIDGLCKVGDLDAAMGVRNGMCKEGIKLDDVTYTALITGLCRQGQLLEAENLLGEMLSVGFKPDDAIYTMVIDGFCKEGNVKKGFKLLRDMQSDGHIPSVVTYNVLMNGLCKLGQMKNANMLLHAMLNLGVCPDDITYNILLEGHCQCGNPEDIDKLRSEKGLILDYGSYSALVSTLSKSSKHRYQR</sequence>
<keyword evidence="2" id="KW-1185">Reference proteome</keyword>
<name>A0ACB9ZNU9_CATRO</name>
<dbReference type="EMBL" id="CM044708">
    <property type="protein sequence ID" value="KAI5648100.1"/>
    <property type="molecule type" value="Genomic_DNA"/>
</dbReference>
<comment type="caution">
    <text evidence="1">The sequence shown here is derived from an EMBL/GenBank/DDBJ whole genome shotgun (WGS) entry which is preliminary data.</text>
</comment>
<dbReference type="Proteomes" id="UP001060085">
    <property type="component" value="Linkage Group LG08"/>
</dbReference>
<evidence type="ECO:0000313" key="2">
    <source>
        <dbReference type="Proteomes" id="UP001060085"/>
    </source>
</evidence>
<protein>
    <submittedName>
        <fullName evidence="1">Uncharacterized protein</fullName>
    </submittedName>
</protein>